<dbReference type="PANTHER" id="PTHR43540">
    <property type="entry name" value="PEROXYUREIDOACRYLATE/UREIDOACRYLATE AMIDOHYDROLASE-RELATED"/>
    <property type="match status" value="1"/>
</dbReference>
<dbReference type="InterPro" id="IPR050272">
    <property type="entry name" value="Isochorismatase-like_hydrls"/>
</dbReference>
<proteinExistence type="predicted"/>
<dbReference type="Pfam" id="PF00857">
    <property type="entry name" value="Isochorismatase"/>
    <property type="match status" value="1"/>
</dbReference>
<dbReference type="InterPro" id="IPR036380">
    <property type="entry name" value="Isochorismatase-like_sf"/>
</dbReference>
<protein>
    <submittedName>
        <fullName evidence="1">Isochorismatase</fullName>
    </submittedName>
</protein>
<dbReference type="InterPro" id="IPR000868">
    <property type="entry name" value="Isochorismatase-like_dom"/>
</dbReference>
<dbReference type="CDD" id="cd00431">
    <property type="entry name" value="cysteine_hydrolases"/>
    <property type="match status" value="1"/>
</dbReference>
<evidence type="ECO:0000313" key="1">
    <source>
        <dbReference type="EMBL" id="ARJ05901.1"/>
    </source>
</evidence>
<evidence type="ECO:0000313" key="2">
    <source>
        <dbReference type="Proteomes" id="UP000192775"/>
    </source>
</evidence>
<reference evidence="1 2" key="1">
    <citation type="submission" date="2017-04" db="EMBL/GenBank/DDBJ databases">
        <authorList>
            <person name="Afonso C.L."/>
            <person name="Miller P.J."/>
            <person name="Scott M.A."/>
            <person name="Spackman E."/>
            <person name="Goraichik I."/>
            <person name="Dimitrov K.M."/>
            <person name="Suarez D.L."/>
            <person name="Swayne D.E."/>
        </authorList>
    </citation>
    <scope>NUCLEOTIDE SEQUENCE [LARGE SCALE GENOMIC DNA]</scope>
    <source>
        <strain evidence="2">XA(T)</strain>
    </source>
</reference>
<dbReference type="SUPFAM" id="SSF52499">
    <property type="entry name" value="Isochorismatase-like hydrolases"/>
    <property type="match status" value="1"/>
</dbReference>
<keyword evidence="2" id="KW-1185">Reference proteome</keyword>
<accession>A0A1X9LPL5</accession>
<dbReference type="EMBL" id="CP020715">
    <property type="protein sequence ID" value="ARJ05901.1"/>
    <property type="molecule type" value="Genomic_DNA"/>
</dbReference>
<dbReference type="RefSeq" id="WP_085020039.1">
    <property type="nucleotide sequence ID" value="NZ_BMHD01000001.1"/>
</dbReference>
<gene>
    <name evidence="1" type="ORF">B5808_12200</name>
</gene>
<dbReference type="Gene3D" id="3.40.50.850">
    <property type="entry name" value="Isochorismatase-like"/>
    <property type="match status" value="1"/>
</dbReference>
<dbReference type="STRING" id="1619308.B5808_12200"/>
<dbReference type="AlphaFoldDB" id="A0A1X9LPL5"/>
<dbReference type="KEGG" id="cphy:B5808_12200"/>
<name>A0A1X9LPL5_9MICO</name>
<sequence length="251" mass="26757">MSAVRRWAVEGGRTDLVRPAAATSPVEVATRRGSVRFDAARTAFVVVDMQNDFCHPGGWLASIGVDVSAARSAIGPINRLSPLLRSAGVPVLWLDWGTRADRVNLPPNVIHVYDPEGVGAGIGAAHADSPAVLEEGSWGAALVDELDVRDDDIRVSKHRMSGFWDTPLDSTLRTLGIDTVLFAGVNLDQCVYATLFDAACLGYDCILVEQASATTSPDFCVDATVYNVDQCFGFCVAAADLELALTTEGHH</sequence>
<dbReference type="Proteomes" id="UP000192775">
    <property type="component" value="Chromosome"/>
</dbReference>
<organism evidence="1 2">
    <name type="scientific">Cnuibacter physcomitrellae</name>
    <dbReference type="NCBI Taxonomy" id="1619308"/>
    <lineage>
        <taxon>Bacteria</taxon>
        <taxon>Bacillati</taxon>
        <taxon>Actinomycetota</taxon>
        <taxon>Actinomycetes</taxon>
        <taxon>Micrococcales</taxon>
        <taxon>Microbacteriaceae</taxon>
        <taxon>Cnuibacter</taxon>
    </lineage>
</organism>